<feature type="transmembrane region" description="Helical" evidence="13">
    <location>
        <begin position="196"/>
        <end position="215"/>
    </location>
</feature>
<dbReference type="InterPro" id="IPR002528">
    <property type="entry name" value="MATE_fam"/>
</dbReference>
<feature type="transmembrane region" description="Helical" evidence="13">
    <location>
        <begin position="170"/>
        <end position="190"/>
    </location>
</feature>
<feature type="transmembrane region" description="Helical" evidence="13">
    <location>
        <begin position="419"/>
        <end position="443"/>
    </location>
</feature>
<dbReference type="Pfam" id="PF01554">
    <property type="entry name" value="MatE"/>
    <property type="match status" value="2"/>
</dbReference>
<evidence type="ECO:0000256" key="11">
    <source>
        <dbReference type="ARBA" id="ARBA00023136"/>
    </source>
</evidence>
<sequence>MSDASLSFTEGPLFRRLLAFALPLMAVNLLQYVYQAVDMVVVGQVVGPVGLVSISNATNAAYIVNAFVIGLTAGGGVVVARFVGARDVAGQRRAYAATLAVALAGSAAIAVLGVALARPAFTANAVPAASLEGAVGYTVVLCCGCAGPFLMNAAAAFLKAQGDARTPLQLVGVSALVNVALDLVLVGPAGLGVVGAAWATVVAQSVAAVGALVVVRRRFPGGRLAGAFARGSDVPVGTSVVEVLRVGVPSAVQMAVVNLSYALVTGLLNRYGTDVAAAAGVGLQISTIAGLPCWAIGQAITTAAAQNAGAGELRRARDVARIGATFNVSVIVGVQIAVQLLAPALVVAYGLTEPLTMDTAVLYLRITCSVNGLFYAAMYSFDSFALGAGTPRLVLANSLIDAFVVRFGLAFLLSGVLGFGYVGIFVAQAASPVMPALIGALYLRHWTRTRDV</sequence>
<feature type="transmembrane region" description="Helical" evidence="13">
    <location>
        <begin position="95"/>
        <end position="117"/>
    </location>
</feature>
<protein>
    <recommendedName>
        <fullName evidence="4">Probable multidrug resistance protein NorM</fullName>
    </recommendedName>
    <alternativeName>
        <fullName evidence="12">Multidrug-efflux transporter</fullName>
    </alternativeName>
</protein>
<proteinExistence type="inferred from homology"/>
<evidence type="ECO:0000256" key="1">
    <source>
        <dbReference type="ARBA" id="ARBA00003408"/>
    </source>
</evidence>
<evidence type="ECO:0000256" key="8">
    <source>
        <dbReference type="ARBA" id="ARBA00022692"/>
    </source>
</evidence>
<dbReference type="GO" id="GO:0005886">
    <property type="term" value="C:plasma membrane"/>
    <property type="evidence" value="ECO:0007669"/>
    <property type="project" value="UniProtKB-SubCell"/>
</dbReference>
<evidence type="ECO:0000313" key="14">
    <source>
        <dbReference type="EMBL" id="VYU20738.1"/>
    </source>
</evidence>
<comment type="function">
    <text evidence="1">Multidrug efflux pump.</text>
</comment>
<evidence type="ECO:0000256" key="4">
    <source>
        <dbReference type="ARBA" id="ARBA00020268"/>
    </source>
</evidence>
<evidence type="ECO:0000256" key="2">
    <source>
        <dbReference type="ARBA" id="ARBA00004651"/>
    </source>
</evidence>
<feature type="transmembrane region" description="Helical" evidence="13">
    <location>
        <begin position="393"/>
        <end position="413"/>
    </location>
</feature>
<dbReference type="PANTHER" id="PTHR43298">
    <property type="entry name" value="MULTIDRUG RESISTANCE PROTEIN NORM-RELATED"/>
    <property type="match status" value="1"/>
</dbReference>
<keyword evidence="8 13" id="KW-0812">Transmembrane</keyword>
<feature type="transmembrane region" description="Helical" evidence="13">
    <location>
        <begin position="17"/>
        <end position="34"/>
    </location>
</feature>
<dbReference type="PIRSF" id="PIRSF006603">
    <property type="entry name" value="DinF"/>
    <property type="match status" value="1"/>
</dbReference>
<dbReference type="GO" id="GO:0006811">
    <property type="term" value="P:monoatomic ion transport"/>
    <property type="evidence" value="ECO:0007669"/>
    <property type="project" value="UniProtKB-KW"/>
</dbReference>
<evidence type="ECO:0000256" key="3">
    <source>
        <dbReference type="ARBA" id="ARBA00010199"/>
    </source>
</evidence>
<evidence type="ECO:0000256" key="6">
    <source>
        <dbReference type="ARBA" id="ARBA00022449"/>
    </source>
</evidence>
<dbReference type="NCBIfam" id="TIGR00797">
    <property type="entry name" value="matE"/>
    <property type="match status" value="1"/>
</dbReference>
<name>A0A6N3D073_EGGLN</name>
<keyword evidence="5" id="KW-0813">Transport</keyword>
<comment type="similarity">
    <text evidence="3">Belongs to the multi antimicrobial extrusion (MATE) (TC 2.A.66.1) family.</text>
</comment>
<gene>
    <name evidence="14" type="primary">mepA_7</name>
    <name evidence="14" type="ORF">ELLFYP107_02536</name>
</gene>
<dbReference type="InterPro" id="IPR048279">
    <property type="entry name" value="MdtK-like"/>
</dbReference>
<dbReference type="InterPro" id="IPR050222">
    <property type="entry name" value="MATE_MdtK"/>
</dbReference>
<evidence type="ECO:0000256" key="13">
    <source>
        <dbReference type="SAM" id="Phobius"/>
    </source>
</evidence>
<evidence type="ECO:0000256" key="5">
    <source>
        <dbReference type="ARBA" id="ARBA00022448"/>
    </source>
</evidence>
<keyword evidence="11 13" id="KW-0472">Membrane</keyword>
<dbReference type="EMBL" id="CACRTT010000022">
    <property type="protein sequence ID" value="VYU20738.1"/>
    <property type="molecule type" value="Genomic_DNA"/>
</dbReference>
<feature type="transmembrane region" description="Helical" evidence="13">
    <location>
        <begin position="137"/>
        <end position="158"/>
    </location>
</feature>
<dbReference type="GO" id="GO:0015297">
    <property type="term" value="F:antiporter activity"/>
    <property type="evidence" value="ECO:0007669"/>
    <property type="project" value="UniProtKB-KW"/>
</dbReference>
<keyword evidence="10" id="KW-0406">Ion transport</keyword>
<evidence type="ECO:0000256" key="7">
    <source>
        <dbReference type="ARBA" id="ARBA00022475"/>
    </source>
</evidence>
<dbReference type="RefSeq" id="WP_156732803.1">
    <property type="nucleotide sequence ID" value="NZ_CACRTT010000022.1"/>
</dbReference>
<feature type="transmembrane region" description="Helical" evidence="13">
    <location>
        <begin position="60"/>
        <end position="83"/>
    </location>
</feature>
<evidence type="ECO:0000256" key="12">
    <source>
        <dbReference type="ARBA" id="ARBA00031636"/>
    </source>
</evidence>
<evidence type="ECO:0000256" key="9">
    <source>
        <dbReference type="ARBA" id="ARBA00022989"/>
    </source>
</evidence>
<keyword evidence="9 13" id="KW-1133">Transmembrane helix</keyword>
<keyword evidence="7" id="KW-1003">Cell membrane</keyword>
<dbReference type="PANTHER" id="PTHR43298:SF2">
    <property type="entry name" value="FMN_FAD EXPORTER YEEO-RELATED"/>
    <property type="match status" value="1"/>
</dbReference>
<feature type="transmembrane region" description="Helical" evidence="13">
    <location>
        <begin position="362"/>
        <end position="381"/>
    </location>
</feature>
<dbReference type="AlphaFoldDB" id="A0A6N3D073"/>
<evidence type="ECO:0000256" key="10">
    <source>
        <dbReference type="ARBA" id="ARBA00023065"/>
    </source>
</evidence>
<organism evidence="14">
    <name type="scientific">Eggerthella lenta</name>
    <name type="common">Eubacterium lentum</name>
    <dbReference type="NCBI Taxonomy" id="84112"/>
    <lineage>
        <taxon>Bacteria</taxon>
        <taxon>Bacillati</taxon>
        <taxon>Actinomycetota</taxon>
        <taxon>Coriobacteriia</taxon>
        <taxon>Eggerthellales</taxon>
        <taxon>Eggerthellaceae</taxon>
        <taxon>Eggerthella</taxon>
    </lineage>
</organism>
<dbReference type="GO" id="GO:0042910">
    <property type="term" value="F:xenobiotic transmembrane transporter activity"/>
    <property type="evidence" value="ECO:0007669"/>
    <property type="project" value="InterPro"/>
</dbReference>
<reference evidence="14" key="1">
    <citation type="submission" date="2019-11" db="EMBL/GenBank/DDBJ databases">
        <authorList>
            <person name="Feng L."/>
        </authorList>
    </citation>
    <scope>NUCLEOTIDE SEQUENCE</scope>
    <source>
        <strain evidence="14">ElentaLFYP107</strain>
    </source>
</reference>
<keyword evidence="6" id="KW-0050">Antiport</keyword>
<comment type="subcellular location">
    <subcellularLocation>
        <location evidence="2">Cell membrane</location>
        <topology evidence="2">Multi-pass membrane protein</topology>
    </subcellularLocation>
</comment>
<feature type="transmembrane region" description="Helical" evidence="13">
    <location>
        <begin position="324"/>
        <end position="350"/>
    </location>
</feature>
<accession>A0A6N3D073</accession>